<reference evidence="1 2" key="1">
    <citation type="submission" date="2014-03" db="EMBL/GenBank/DDBJ databases">
        <title>Genomics of Bifidobacteria.</title>
        <authorList>
            <person name="Ventura M."/>
            <person name="Milani C."/>
            <person name="Lugli G.A."/>
        </authorList>
    </citation>
    <scope>NUCLEOTIDE SEQUENCE [LARGE SCALE GENOMIC DNA]</scope>
    <source>
        <strain evidence="1 2">LMG 10738</strain>
    </source>
</reference>
<keyword evidence="2" id="KW-1185">Reference proteome</keyword>
<dbReference type="RefSeq" id="WP_033514998.1">
    <property type="nucleotide sequence ID" value="NZ_JGYV01000007.1"/>
</dbReference>
<dbReference type="Gene3D" id="3.40.30.10">
    <property type="entry name" value="Glutaredoxin"/>
    <property type="match status" value="1"/>
</dbReference>
<evidence type="ECO:0000313" key="2">
    <source>
        <dbReference type="Proteomes" id="UP000029067"/>
    </source>
</evidence>
<sequence>MNETMLDDEQLGQLRPVLSSLTVDIELKLILDGFDTSGKLRALADQLAGASDGRITVSADQAGESDVTVDMKAPLPAALPMLRILAKGTDGTMTVGGHDVDEMMELVDRVVG</sequence>
<dbReference type="AlphaFoldDB" id="A0A087AYA9"/>
<organism evidence="1 2">
    <name type="scientific">Bifidobacterium cuniculi</name>
    <dbReference type="NCBI Taxonomy" id="1688"/>
    <lineage>
        <taxon>Bacteria</taxon>
        <taxon>Bacillati</taxon>
        <taxon>Actinomycetota</taxon>
        <taxon>Actinomycetes</taxon>
        <taxon>Bifidobacteriales</taxon>
        <taxon>Bifidobacteriaceae</taxon>
        <taxon>Bifidobacterium</taxon>
    </lineage>
</organism>
<dbReference type="EMBL" id="JGYV01000007">
    <property type="protein sequence ID" value="KFI63759.1"/>
    <property type="molecule type" value="Genomic_DNA"/>
</dbReference>
<accession>A0A087AYA9</accession>
<evidence type="ECO:0000313" key="1">
    <source>
        <dbReference type="EMBL" id="KFI63759.1"/>
    </source>
</evidence>
<name>A0A087AYA9_9BIFI</name>
<gene>
    <name evidence="1" type="ORF">BCUN_1241</name>
</gene>
<comment type="caution">
    <text evidence="1">The sequence shown here is derived from an EMBL/GenBank/DDBJ whole genome shotgun (WGS) entry which is preliminary data.</text>
</comment>
<proteinExistence type="predicted"/>
<dbReference type="Proteomes" id="UP000029067">
    <property type="component" value="Unassembled WGS sequence"/>
</dbReference>
<protein>
    <submittedName>
        <fullName evidence="1">Uncharacterized protein</fullName>
    </submittedName>
</protein>